<sequence>MPTEIDDDGLDPTLLLKGLFPLPKFIRFVRERCPPGSFDEAMLVEQWRDARALVRHLHHDEADDADAMDVLDLPEEMRPLAEQALRQPSMHRMTSMVPRSWKMVEIDRLVVFQECINLRHIDQLAAATAASPDASEIMELVARRGRHTHPDVRFTQSDGIYTFASASNDLRFLDVATIDPRTIAGYEPFGAASHALVVYLGFSDNLISATRIGRRIILTNGSHRLYLLRRLGFRHAPCLVTDASDSDLSDVLLPAAVKQDRPFYLGASRPPMFKDYLDPRLTCTVPVTRKHYALRAKLDLQRITVPAV</sequence>
<gene>
    <name evidence="1" type="ORF">W7K_05035</name>
</gene>
<comment type="caution">
    <text evidence="1">The sequence shown here is derived from an EMBL/GenBank/DDBJ whole genome shotgun (WGS) entry which is preliminary data.</text>
</comment>
<dbReference type="OrthoDB" id="8742995at2"/>
<evidence type="ECO:0000313" key="1">
    <source>
        <dbReference type="EMBL" id="KOF00191.1"/>
    </source>
</evidence>
<dbReference type="EMBL" id="AJLO02000014">
    <property type="protein sequence ID" value="KOF00191.1"/>
    <property type="molecule type" value="Genomic_DNA"/>
</dbReference>
<reference evidence="1 2" key="1">
    <citation type="journal article" date="2012" name="J. Bacteriol.">
        <title>Genome sequence of a novel nicotine-degrading strain, Pseudomonas geniculata N1.</title>
        <authorList>
            <person name="Tang H."/>
            <person name="Yu H."/>
            <person name="Tai C."/>
            <person name="Huang K."/>
            <person name="Liu Y."/>
            <person name="Wang L."/>
            <person name="Yao Y."/>
            <person name="Wu G."/>
            <person name="Xu P."/>
        </authorList>
    </citation>
    <scope>NUCLEOTIDE SEQUENCE [LARGE SCALE GENOMIC DNA]</scope>
    <source>
        <strain evidence="1 2">N1</strain>
    </source>
</reference>
<proteinExistence type="predicted"/>
<dbReference type="AlphaFoldDB" id="A0A0L8AD19"/>
<dbReference type="Proteomes" id="UP000036890">
    <property type="component" value="Unassembled WGS sequence"/>
</dbReference>
<organism evidence="1 2">
    <name type="scientific">Stenotrophomonas geniculata N1</name>
    <dbReference type="NCBI Taxonomy" id="1167641"/>
    <lineage>
        <taxon>Bacteria</taxon>
        <taxon>Pseudomonadati</taxon>
        <taxon>Pseudomonadota</taxon>
        <taxon>Gammaproteobacteria</taxon>
        <taxon>Lysobacterales</taxon>
        <taxon>Lysobacteraceae</taxon>
        <taxon>Stenotrophomonas</taxon>
    </lineage>
</organism>
<dbReference type="RefSeq" id="WP_010485610.1">
    <property type="nucleotide sequence ID" value="NZ_AJLO02000014.1"/>
</dbReference>
<protein>
    <submittedName>
        <fullName evidence="1">Uncharacterized protein</fullName>
    </submittedName>
</protein>
<evidence type="ECO:0000313" key="2">
    <source>
        <dbReference type="Proteomes" id="UP000036890"/>
    </source>
</evidence>
<accession>A0A0L8AD19</accession>
<name>A0A0L8AD19_9GAMM</name>